<dbReference type="InterPro" id="IPR026263">
    <property type="entry name" value="Alkaline_phosphatase_prok"/>
</dbReference>
<dbReference type="NCBIfam" id="NF042991">
    <property type="entry name" value="alk_phos_PafA"/>
    <property type="match status" value="1"/>
</dbReference>
<dbReference type="SUPFAM" id="SSF53649">
    <property type="entry name" value="Alkaline phosphatase-like"/>
    <property type="match status" value="1"/>
</dbReference>
<feature type="binding site" evidence="5">
    <location>
        <position position="95"/>
    </location>
    <ligand>
        <name>substrate</name>
    </ligand>
</feature>
<proteinExistence type="predicted"/>
<reference evidence="7 8" key="1">
    <citation type="journal article" date="2015" name="Int. J. Syst. Evol. Microbiol.">
        <title>Flavisolibacter ginsenosidimutans sp. nov., with ginsenoside-converting activity isolated from soil used for cultivating ginseng.</title>
        <authorList>
            <person name="Zhao Y."/>
            <person name="Liu Q."/>
            <person name="Kang M.S."/>
            <person name="Jin F."/>
            <person name="Yu H."/>
            <person name="Im W.T."/>
        </authorList>
    </citation>
    <scope>NUCLEOTIDE SEQUENCE [LARGE SCALE GENOMIC DNA]</scope>
    <source>
        <strain evidence="7 8">Gsoil 636</strain>
    </source>
</reference>
<keyword evidence="8" id="KW-1185">Reference proteome</keyword>
<dbReference type="OrthoDB" id="9766127at2"/>
<dbReference type="Gene3D" id="3.30.1360.150">
    <property type="match status" value="1"/>
</dbReference>
<gene>
    <name evidence="7" type="ORF">FSB75_06750</name>
</gene>
<organism evidence="7 8">
    <name type="scientific">Flavisolibacter ginsenosidimutans</name>
    <dbReference type="NCBI Taxonomy" id="661481"/>
    <lineage>
        <taxon>Bacteria</taxon>
        <taxon>Pseudomonadati</taxon>
        <taxon>Bacteroidota</taxon>
        <taxon>Chitinophagia</taxon>
        <taxon>Chitinophagales</taxon>
        <taxon>Chitinophagaceae</taxon>
        <taxon>Flavisolibacter</taxon>
    </lineage>
</organism>
<accession>A0A5B8UGH5</accession>
<name>A0A5B8UGH5_9BACT</name>
<keyword evidence="1 4" id="KW-0597">Phosphoprotein</keyword>
<evidence type="ECO:0000256" key="1">
    <source>
        <dbReference type="ARBA" id="ARBA00022553"/>
    </source>
</evidence>
<evidence type="ECO:0000256" key="5">
    <source>
        <dbReference type="PIRSR" id="PIRSR031924-51"/>
    </source>
</evidence>
<protein>
    <submittedName>
        <fullName evidence="7">Alkaline phosphatase family protein</fullName>
    </submittedName>
</protein>
<dbReference type="GO" id="GO:0004035">
    <property type="term" value="F:alkaline phosphatase activity"/>
    <property type="evidence" value="ECO:0007669"/>
    <property type="project" value="InterPro"/>
</dbReference>
<keyword evidence="2" id="KW-0479">Metal-binding</keyword>
<dbReference type="RefSeq" id="WP_146784635.1">
    <property type="nucleotide sequence ID" value="NZ_BAABIO010000002.1"/>
</dbReference>
<evidence type="ECO:0000256" key="2">
    <source>
        <dbReference type="ARBA" id="ARBA00022723"/>
    </source>
</evidence>
<evidence type="ECO:0000313" key="8">
    <source>
        <dbReference type="Proteomes" id="UP000321204"/>
    </source>
</evidence>
<feature type="chain" id="PRO_5022973782" evidence="6">
    <location>
        <begin position="21"/>
        <end position="543"/>
    </location>
</feature>
<dbReference type="Pfam" id="PF01663">
    <property type="entry name" value="Phosphodiest"/>
    <property type="match status" value="1"/>
</dbReference>
<evidence type="ECO:0000256" key="4">
    <source>
        <dbReference type="PIRSR" id="PIRSR031924-50"/>
    </source>
</evidence>
<dbReference type="Gene3D" id="3.40.720.10">
    <property type="entry name" value="Alkaline Phosphatase, subunit A"/>
    <property type="match status" value="1"/>
</dbReference>
<dbReference type="InterPro" id="IPR002591">
    <property type="entry name" value="Phosphodiest/P_Trfase"/>
</dbReference>
<dbReference type="CDD" id="cd16016">
    <property type="entry name" value="AP-SPAP"/>
    <property type="match status" value="1"/>
</dbReference>
<feature type="signal peptide" evidence="6">
    <location>
        <begin position="1"/>
        <end position="20"/>
    </location>
</feature>
<feature type="active site" description="Phosphothreonine intermediate" evidence="4">
    <location>
        <position position="74"/>
    </location>
</feature>
<dbReference type="EMBL" id="CP042433">
    <property type="protein sequence ID" value="QEC55608.1"/>
    <property type="molecule type" value="Genomic_DNA"/>
</dbReference>
<dbReference type="GO" id="GO:0046872">
    <property type="term" value="F:metal ion binding"/>
    <property type="evidence" value="ECO:0007669"/>
    <property type="project" value="UniProtKB-KW"/>
</dbReference>
<dbReference type="PANTHER" id="PTHR10151:SF120">
    <property type="entry name" value="BIS(5'-ADENOSYL)-TRIPHOSPHATASE"/>
    <property type="match status" value="1"/>
</dbReference>
<evidence type="ECO:0000256" key="3">
    <source>
        <dbReference type="ARBA" id="ARBA00022729"/>
    </source>
</evidence>
<evidence type="ECO:0000313" key="7">
    <source>
        <dbReference type="EMBL" id="QEC55608.1"/>
    </source>
</evidence>
<dbReference type="Proteomes" id="UP000321204">
    <property type="component" value="Chromosome"/>
</dbReference>
<sequence length="543" mass="60032">MRRILTAFFLLMLLSGNAQSLQRPKLVVGIVVDQMRPDYLTRFYDRLGEGGFKRLMNGGFRCENTFIPYVPTYTACGHTCVYTGSVPALHGIVGNNWYDKELKREVYCTEDNNDTIKTVGSNSVNGRMSPKNMFATTVGDELRLSNNFRSKVIGIAIKDRGAILPAGQTANAAYWFDVSTGTWITSTYYMKTLPQWMQQLNAKKFPDVYLSKGWNTLYPLNTYVQSTGDNKVYESILSGEGSTFPHRVDTVKNAKYQSFEVTPYGNSFTVDAAKAAIDGEALGTRGVTDFLALSFSSTDYIGHAFGPNSIEIEDTYLRLDKDLADLFNYLDAKVGKGQYLLFLTADHAVAHVPGFAKENRLPGGVSNTLTMRRALNDALQNEFGVGNLVASVINYQVHINAEALAANKLDKEAVKRSLIKALLLQPGILRALDLENIPASGLPQQVANMLANGYNQKLSGDVQFIYKPGWFEGTDRGTTHGSWNPYDSHIPLLWYGWNVTPGKTNREVYMTDVAPTVSALLQIQMPSASIGKVVTELTNTATK</sequence>
<dbReference type="PIRSF" id="PIRSF031924">
    <property type="entry name" value="Pi-irrepressible_AP"/>
    <property type="match status" value="1"/>
</dbReference>
<evidence type="ECO:0000256" key="6">
    <source>
        <dbReference type="SAM" id="SignalP"/>
    </source>
</evidence>
<feature type="binding site" evidence="5">
    <location>
        <begin position="158"/>
        <end position="160"/>
    </location>
    <ligand>
        <name>substrate</name>
    </ligand>
</feature>
<dbReference type="KEGG" id="fgg:FSB75_06750"/>
<dbReference type="AlphaFoldDB" id="A0A5B8UGH5"/>
<dbReference type="InterPro" id="IPR017850">
    <property type="entry name" value="Alkaline_phosphatase_core_sf"/>
</dbReference>
<keyword evidence="3 6" id="KW-0732">Signal</keyword>
<dbReference type="PANTHER" id="PTHR10151">
    <property type="entry name" value="ECTONUCLEOTIDE PYROPHOSPHATASE/PHOSPHODIESTERASE"/>
    <property type="match status" value="1"/>
</dbReference>